<dbReference type="EMBL" id="CP136704">
    <property type="protein sequence ID" value="WOI33339.1"/>
    <property type="molecule type" value="Genomic_DNA"/>
</dbReference>
<evidence type="ECO:0000313" key="2">
    <source>
        <dbReference type="EMBL" id="WOI33339.1"/>
    </source>
</evidence>
<organism evidence="2 3">
    <name type="scientific">Tritonibacter scottomollicae</name>
    <name type="common">Epibacterium scottomollicae</name>
    <dbReference type="NCBI Taxonomy" id="483013"/>
    <lineage>
        <taxon>Bacteria</taxon>
        <taxon>Pseudomonadati</taxon>
        <taxon>Pseudomonadota</taxon>
        <taxon>Alphaproteobacteria</taxon>
        <taxon>Rhodobacterales</taxon>
        <taxon>Paracoccaceae</taxon>
        <taxon>Tritonibacter</taxon>
    </lineage>
</organism>
<feature type="transmembrane region" description="Helical" evidence="1">
    <location>
        <begin position="469"/>
        <end position="493"/>
    </location>
</feature>
<keyword evidence="3" id="KW-1185">Reference proteome</keyword>
<sequence>MNFSDQINADQDCLTCQQGNLFLADMSTETQGKLQFSGIVNGKDTQTLPVRRVFQLENSAQGTVNQLEFNIGNETMTVIPDLGEFPVGMPEQLKSAIGIPDEAPPEIPAVPYHPNGAEALTVFRESTFINSPEVQALAQVDPAQHRNLLSAYRKMNFAYNFTDFPILHTSELIRETGRLDNRLKMAAHEFELTGRSSDILSQKTERYRSILEAEQARREQPEGEGIFIIALKEGCLAANMPNGPGLKEDLTPAQEVSLADCLAEAFEVDWDAYIESGRFDDTFRSSVVTEALHTGAGTIADLGSAAADLNQAFMNSISGRTARRYLRTPPSFEEWIRMHRTFLREVMSTEYEIKVRNGQKHVVFAGRATLRAHLTRSRYPMEGFRVIDAVARDTQRGIWSTVKGAFAGRINRVFLAFACLVEIKSWWEAEQEDWANLISRLTIVVVTTAFATFLAVCMAGIFFASVPFVVGGIIIAGAAFALSVAMTIAVDIYQLRDKLANFIRFVGRAIFNSLANVWNSILGARNAV</sequence>
<keyword evidence="1" id="KW-0812">Transmembrane</keyword>
<dbReference type="RefSeq" id="WP_317385516.1">
    <property type="nucleotide sequence ID" value="NZ_CP136704.1"/>
</dbReference>
<name>A0ABZ0HH62_TRISK</name>
<dbReference type="Proteomes" id="UP001302666">
    <property type="component" value="Chromosome"/>
</dbReference>
<gene>
    <name evidence="2" type="ORF">R1T40_00790</name>
</gene>
<reference evidence="2 3" key="1">
    <citation type="submission" date="2023-10" db="EMBL/GenBank/DDBJ databases">
        <title>Eight complete genome sequences of bacteria isolated from laboratory stock of Giant Kelp gametophytes.</title>
        <authorList>
            <person name="Tolentino B."/>
            <person name="Nuzhdin S."/>
        </authorList>
    </citation>
    <scope>NUCLEOTIDE SEQUENCE [LARGE SCALE GENOMIC DNA]</scope>
    <source>
        <strain evidence="2 3">LC.270.F.C4</strain>
    </source>
</reference>
<keyword evidence="1" id="KW-0472">Membrane</keyword>
<proteinExistence type="predicted"/>
<evidence type="ECO:0000313" key="3">
    <source>
        <dbReference type="Proteomes" id="UP001302666"/>
    </source>
</evidence>
<evidence type="ECO:0000256" key="1">
    <source>
        <dbReference type="SAM" id="Phobius"/>
    </source>
</evidence>
<accession>A0ABZ0HH62</accession>
<keyword evidence="1" id="KW-1133">Transmembrane helix</keyword>
<protein>
    <submittedName>
        <fullName evidence="2">Uncharacterized protein</fullName>
    </submittedName>
</protein>
<feature type="transmembrane region" description="Helical" evidence="1">
    <location>
        <begin position="441"/>
        <end position="463"/>
    </location>
</feature>